<keyword evidence="3" id="KW-0723">Serine/threonine-protein kinase</keyword>
<dbReference type="CDD" id="cd05117">
    <property type="entry name" value="STKc_CAMK"/>
    <property type="match status" value="1"/>
</dbReference>
<feature type="domain" description="EF-hand" evidence="12">
    <location>
        <begin position="486"/>
        <end position="521"/>
    </location>
</feature>
<dbReference type="InterPro" id="IPR018247">
    <property type="entry name" value="EF_Hand_1_Ca_BS"/>
</dbReference>
<name>A0A2A9M384_BESBE</name>
<dbReference type="Gene3D" id="1.10.510.10">
    <property type="entry name" value="Transferase(Phosphotransferase) domain 1"/>
    <property type="match status" value="1"/>
</dbReference>
<dbReference type="CDD" id="cd00051">
    <property type="entry name" value="EFh"/>
    <property type="match status" value="1"/>
</dbReference>
<dbReference type="InterPro" id="IPR050205">
    <property type="entry name" value="CDPK_Ser/Thr_kinases"/>
</dbReference>
<dbReference type="OrthoDB" id="40902at2759"/>
<evidence type="ECO:0000256" key="3">
    <source>
        <dbReference type="ARBA" id="ARBA00022527"/>
    </source>
</evidence>
<comment type="cofactor">
    <cofactor evidence="1">
        <name>Mg(2+)</name>
        <dbReference type="ChEBI" id="CHEBI:18420"/>
    </cofactor>
</comment>
<keyword evidence="5" id="KW-0677">Repeat</keyword>
<dbReference type="AlphaFoldDB" id="A0A2A9M384"/>
<comment type="subunit">
    <text evidence="2">Monomer.</text>
</comment>
<dbReference type="KEGG" id="bbes:BESB_026580"/>
<keyword evidence="7 13" id="KW-0418">Kinase</keyword>
<dbReference type="Pfam" id="PF00069">
    <property type="entry name" value="Pkinase"/>
    <property type="match status" value="1"/>
</dbReference>
<dbReference type="SUPFAM" id="SSF47473">
    <property type="entry name" value="EF-hand"/>
    <property type="match status" value="1"/>
</dbReference>
<dbReference type="GO" id="GO:0005524">
    <property type="term" value="F:ATP binding"/>
    <property type="evidence" value="ECO:0007669"/>
    <property type="project" value="UniProtKB-KW"/>
</dbReference>
<dbReference type="InterPro" id="IPR011009">
    <property type="entry name" value="Kinase-like_dom_sf"/>
</dbReference>
<dbReference type="GO" id="GO:0005509">
    <property type="term" value="F:calcium ion binding"/>
    <property type="evidence" value="ECO:0007669"/>
    <property type="project" value="InterPro"/>
</dbReference>
<reference evidence="13 14" key="1">
    <citation type="submission" date="2017-09" db="EMBL/GenBank/DDBJ databases">
        <title>Genome sequencing of Besnoitia besnoiti strain Bb-Ger1.</title>
        <authorList>
            <person name="Schares G."/>
            <person name="Venepally P."/>
            <person name="Lorenzi H.A."/>
        </authorList>
    </citation>
    <scope>NUCLEOTIDE SEQUENCE [LARGE SCALE GENOMIC DNA]</scope>
    <source>
        <strain evidence="13 14">Bb-Ger1</strain>
    </source>
</reference>
<evidence type="ECO:0000256" key="9">
    <source>
        <dbReference type="ARBA" id="ARBA00022840"/>
    </source>
</evidence>
<sequence>MGTQLSALKNSHGEGAERTHFAATEAALAAVLNKEEKTRSEKHKGPSALQVCSRLVRRSIHEAYYVSCRVLGQGSGGSIYGARSKLTGRECCIKFFQKNARSLGVTAARNTRLKIRNEINVHLRVDHPNIVRLLEIYEDEKQLAVVIEYCSGGDLFSHLSTRGRFPEQHVRPLVHQMLLVLCYLHAHNVVHRDLRLEKWVFATDRSQAGCAPGAPVPVGALKLVDLGHAKLWSEKTRRMEAACGSLPYASPDVLVGGYTQACDLWSLGVMTYMLLCGHPPFHGRQQSLVSQILSGAYSTSTPGWEGVSDAARDFVERLMDVDSVRRMTAHEAFTHVWLASVKPPVDVPLPSDFLTSVKKFAVGSSVRRAILTTMAYSVTPEAAGGLDQLFFSWCKTPRGTIQLDEFMASMKSHFAFLDVPQIVEFFEALDSSHDGEISYNDFLAVMLSAELENDVHLLTHTFHKWDADRSGYISLDDLRVLLGDRYREDALEEMMQELDANGNGHIDLDEFIAAVCDDDFDSESRDDSSAYRAVGAGARRPILNISASAEKALVQYHRGRRRR</sequence>
<comment type="caution">
    <text evidence="13">The sequence shown here is derived from an EMBL/GenBank/DDBJ whole genome shotgun (WGS) entry which is preliminary data.</text>
</comment>
<keyword evidence="6" id="KW-0547">Nucleotide-binding</keyword>
<dbReference type="Gene3D" id="3.30.200.20">
    <property type="entry name" value="Phosphorylase Kinase, domain 1"/>
    <property type="match status" value="1"/>
</dbReference>
<keyword evidence="9" id="KW-0067">ATP-binding</keyword>
<accession>A0A2A9M384</accession>
<evidence type="ECO:0000256" key="7">
    <source>
        <dbReference type="ARBA" id="ARBA00022777"/>
    </source>
</evidence>
<keyword evidence="4" id="KW-0808">Transferase</keyword>
<comment type="similarity">
    <text evidence="10">Belongs to the protein kinase superfamily. Ser/Thr protein kinase family. CDPK subfamily.</text>
</comment>
<dbReference type="FunFam" id="1.10.510.10:FF:000571">
    <property type="entry name" value="Maternal embryonic leucine zipper kinase"/>
    <property type="match status" value="1"/>
</dbReference>
<evidence type="ECO:0000256" key="5">
    <source>
        <dbReference type="ARBA" id="ARBA00022737"/>
    </source>
</evidence>
<keyword evidence="8" id="KW-0106">Calcium</keyword>
<evidence type="ECO:0000256" key="6">
    <source>
        <dbReference type="ARBA" id="ARBA00022741"/>
    </source>
</evidence>
<dbReference type="Proteomes" id="UP000224006">
    <property type="component" value="Unassembled WGS sequence"/>
</dbReference>
<dbReference type="Pfam" id="PF13202">
    <property type="entry name" value="EF-hand_5"/>
    <property type="match status" value="1"/>
</dbReference>
<dbReference type="SMART" id="SM00054">
    <property type="entry name" value="EFh"/>
    <property type="match status" value="3"/>
</dbReference>
<evidence type="ECO:0000313" key="14">
    <source>
        <dbReference type="Proteomes" id="UP000224006"/>
    </source>
</evidence>
<dbReference type="GeneID" id="40307710"/>
<evidence type="ECO:0000256" key="1">
    <source>
        <dbReference type="ARBA" id="ARBA00001946"/>
    </source>
</evidence>
<dbReference type="InterPro" id="IPR000719">
    <property type="entry name" value="Prot_kinase_dom"/>
</dbReference>
<gene>
    <name evidence="13" type="ORF">BESB_026580</name>
</gene>
<feature type="domain" description="EF-hand" evidence="12">
    <location>
        <begin position="417"/>
        <end position="452"/>
    </location>
</feature>
<evidence type="ECO:0000259" key="12">
    <source>
        <dbReference type="PROSITE" id="PS50222"/>
    </source>
</evidence>
<dbReference type="InterPro" id="IPR011992">
    <property type="entry name" value="EF-hand-dom_pair"/>
</dbReference>
<organism evidence="13 14">
    <name type="scientific">Besnoitia besnoiti</name>
    <name type="common">Apicomplexan protozoan</name>
    <dbReference type="NCBI Taxonomy" id="94643"/>
    <lineage>
        <taxon>Eukaryota</taxon>
        <taxon>Sar</taxon>
        <taxon>Alveolata</taxon>
        <taxon>Apicomplexa</taxon>
        <taxon>Conoidasida</taxon>
        <taxon>Coccidia</taxon>
        <taxon>Eucoccidiorida</taxon>
        <taxon>Eimeriorina</taxon>
        <taxon>Sarcocystidae</taxon>
        <taxon>Besnoitia</taxon>
    </lineage>
</organism>
<evidence type="ECO:0000256" key="8">
    <source>
        <dbReference type="ARBA" id="ARBA00022837"/>
    </source>
</evidence>
<dbReference type="Gene3D" id="1.10.238.10">
    <property type="entry name" value="EF-hand"/>
    <property type="match status" value="1"/>
</dbReference>
<dbReference type="EMBL" id="NWUJ01000014">
    <property type="protein sequence ID" value="PFH31684.1"/>
    <property type="molecule type" value="Genomic_DNA"/>
</dbReference>
<evidence type="ECO:0000256" key="2">
    <source>
        <dbReference type="ARBA" id="ARBA00011245"/>
    </source>
</evidence>
<feature type="domain" description="Protein kinase" evidence="11">
    <location>
        <begin position="65"/>
        <end position="338"/>
    </location>
</feature>
<evidence type="ECO:0000256" key="10">
    <source>
        <dbReference type="ARBA" id="ARBA00024334"/>
    </source>
</evidence>
<dbReference type="PROSITE" id="PS50222">
    <property type="entry name" value="EF_HAND_2"/>
    <property type="match status" value="2"/>
</dbReference>
<dbReference type="PANTHER" id="PTHR24349">
    <property type="entry name" value="SERINE/THREONINE-PROTEIN KINASE"/>
    <property type="match status" value="1"/>
</dbReference>
<dbReference type="STRING" id="94643.A0A2A9M384"/>
<keyword evidence="14" id="KW-1185">Reference proteome</keyword>
<dbReference type="VEuPathDB" id="ToxoDB:BESB_026580"/>
<evidence type="ECO:0000256" key="4">
    <source>
        <dbReference type="ARBA" id="ARBA00022679"/>
    </source>
</evidence>
<dbReference type="SUPFAM" id="SSF56112">
    <property type="entry name" value="Protein kinase-like (PK-like)"/>
    <property type="match status" value="1"/>
</dbReference>
<dbReference type="PROSITE" id="PS00018">
    <property type="entry name" value="EF_HAND_1"/>
    <property type="match status" value="2"/>
</dbReference>
<evidence type="ECO:0000313" key="13">
    <source>
        <dbReference type="EMBL" id="PFH31684.1"/>
    </source>
</evidence>
<evidence type="ECO:0000259" key="11">
    <source>
        <dbReference type="PROSITE" id="PS50011"/>
    </source>
</evidence>
<dbReference type="FunFam" id="1.10.238.10:FF:000003">
    <property type="entry name" value="Calmodulin A"/>
    <property type="match status" value="1"/>
</dbReference>
<proteinExistence type="inferred from homology"/>
<dbReference type="PROSITE" id="PS50011">
    <property type="entry name" value="PROTEIN_KINASE_DOM"/>
    <property type="match status" value="1"/>
</dbReference>
<dbReference type="RefSeq" id="XP_029215693.1">
    <property type="nucleotide sequence ID" value="XM_029361338.1"/>
</dbReference>
<dbReference type="GO" id="GO:0004674">
    <property type="term" value="F:protein serine/threonine kinase activity"/>
    <property type="evidence" value="ECO:0007669"/>
    <property type="project" value="UniProtKB-KW"/>
</dbReference>
<protein>
    <submittedName>
        <fullName evidence="13">Calcium-dependent protein kinase CDPK4A</fullName>
    </submittedName>
</protein>
<dbReference type="Pfam" id="PF13499">
    <property type="entry name" value="EF-hand_7"/>
    <property type="match status" value="1"/>
</dbReference>
<dbReference type="InterPro" id="IPR002048">
    <property type="entry name" value="EF_hand_dom"/>
</dbReference>